<comment type="caution">
    <text evidence="2">The sequence shown here is derived from an EMBL/GenBank/DDBJ whole genome shotgun (WGS) entry which is preliminary data.</text>
</comment>
<feature type="compositionally biased region" description="Acidic residues" evidence="1">
    <location>
        <begin position="233"/>
        <end position="243"/>
    </location>
</feature>
<feature type="non-terminal residue" evidence="2">
    <location>
        <position position="943"/>
    </location>
</feature>
<feature type="compositionally biased region" description="Basic and acidic residues" evidence="1">
    <location>
        <begin position="705"/>
        <end position="716"/>
    </location>
</feature>
<feature type="compositionally biased region" description="Low complexity" evidence="1">
    <location>
        <begin position="457"/>
        <end position="473"/>
    </location>
</feature>
<feature type="compositionally biased region" description="Acidic residues" evidence="1">
    <location>
        <begin position="365"/>
        <end position="376"/>
    </location>
</feature>
<feature type="compositionally biased region" description="Basic and acidic residues" evidence="1">
    <location>
        <begin position="688"/>
        <end position="697"/>
    </location>
</feature>
<evidence type="ECO:0000313" key="3">
    <source>
        <dbReference type="Proteomes" id="UP000265618"/>
    </source>
</evidence>
<reference evidence="2 3" key="1">
    <citation type="journal article" date="2018" name="PLoS ONE">
        <title>The draft genome of Kipferlia bialata reveals reductive genome evolution in fornicate parasites.</title>
        <authorList>
            <person name="Tanifuji G."/>
            <person name="Takabayashi S."/>
            <person name="Kume K."/>
            <person name="Takagi M."/>
            <person name="Nakayama T."/>
            <person name="Kamikawa R."/>
            <person name="Inagaki Y."/>
            <person name="Hashimoto T."/>
        </authorList>
    </citation>
    <scope>NUCLEOTIDE SEQUENCE [LARGE SCALE GENOMIC DNA]</scope>
    <source>
        <strain evidence="2">NY0173</strain>
    </source>
</reference>
<organism evidence="2 3">
    <name type="scientific">Kipferlia bialata</name>
    <dbReference type="NCBI Taxonomy" id="797122"/>
    <lineage>
        <taxon>Eukaryota</taxon>
        <taxon>Metamonada</taxon>
        <taxon>Carpediemonas-like organisms</taxon>
        <taxon>Kipferlia</taxon>
    </lineage>
</organism>
<accession>A0A9K3D3H9</accession>
<gene>
    <name evidence="2" type="ORF">KIPB_009372</name>
</gene>
<keyword evidence="3" id="KW-1185">Reference proteome</keyword>
<feature type="region of interest" description="Disordered" evidence="1">
    <location>
        <begin position="350"/>
        <end position="913"/>
    </location>
</feature>
<feature type="region of interest" description="Disordered" evidence="1">
    <location>
        <begin position="231"/>
        <end position="293"/>
    </location>
</feature>
<feature type="compositionally biased region" description="Low complexity" evidence="1">
    <location>
        <begin position="184"/>
        <end position="193"/>
    </location>
</feature>
<feature type="compositionally biased region" description="Polar residues" evidence="1">
    <location>
        <begin position="246"/>
        <end position="255"/>
    </location>
</feature>
<feature type="compositionally biased region" description="Polar residues" evidence="1">
    <location>
        <begin position="488"/>
        <end position="506"/>
    </location>
</feature>
<feature type="compositionally biased region" description="Low complexity" evidence="1">
    <location>
        <begin position="127"/>
        <end position="143"/>
    </location>
</feature>
<feature type="non-terminal residue" evidence="2">
    <location>
        <position position="1"/>
    </location>
</feature>
<feature type="compositionally biased region" description="Basic and acidic residues" evidence="1">
    <location>
        <begin position="267"/>
        <end position="293"/>
    </location>
</feature>
<dbReference type="EMBL" id="BDIP01003164">
    <property type="protein sequence ID" value="GIQ87351.1"/>
    <property type="molecule type" value="Genomic_DNA"/>
</dbReference>
<feature type="compositionally biased region" description="Low complexity" evidence="1">
    <location>
        <begin position="150"/>
        <end position="176"/>
    </location>
</feature>
<feature type="compositionally biased region" description="Basic and acidic residues" evidence="1">
    <location>
        <begin position="817"/>
        <end position="830"/>
    </location>
</feature>
<name>A0A9K3D3H9_9EUKA</name>
<feature type="compositionally biased region" description="Basic and acidic residues" evidence="1">
    <location>
        <begin position="205"/>
        <end position="214"/>
    </location>
</feature>
<feature type="compositionally biased region" description="Polar residues" evidence="1">
    <location>
        <begin position="669"/>
        <end position="685"/>
    </location>
</feature>
<sequence length="943" mass="101271">TNQAFSCDFVLPVHTALSTFLQSRVACTTALLVDTKAGPAPAPAPVSEGVHSHYEAGPYHSSSVQVIPESSLSVMEEEESVQHKREREERKEGVAAAASAKVKEGERKERGRRRRSKGERERGTSEAKPTPAKVPTPKASPAVRGMGKRPSPSLSSPGFDSSASSVPLGMLSGTSADSRDSRDSGSGSTTGSSGSSGSGSGGSAKQRERQFMDLEITRQLGQVCSLSTSITEETLETLDDEPPVQETFTPISSEVSAPPPPTPTPAKTEERSEGEAERERDVEKEMRAKERQMVEGIVDMSDFGTLRMRAMSTEFIGSLDAETSGEGRRHVSPTTIRRNIQLIDDILVIESEEEENGQSHVVESSESEGSETEESEGIGGMKVTSSGSAAGSTKNTAVNLTELERREQAMRASAKKKPRNALWDGAAKAAKAHTQRNTSRALGYGPVDDSDTDDVSSSESNYSHTTVMSMSDTDMSDDIDASLPFPNDISTPTTDGRRSSLSTSYPPHSDFDSRAVSREVSVDSRDVSRDVSRDARSHTSSDTSGVSLSGDMAMQLCDSLPHRQAQRIKDRERERKQRRGSSSRKDPIAASGSGRPPVPPHVERLSLSMVPDPEKGSGVIDPFLESRGNCTVRAMGDGDDWHPIGKRERSDEVLSEGLTDTVRQLMRRASSSNLHDAPASTSVSATPHLDEMVQARQRDRKGRGREKERERDRGEGQDALSKLMREVRGETASPKSDGSSAGGRERRSRTTLTVGEGERAHSGDSLISNTPLIGDMKDHPPRHRRTLPPPATPSTVSITVQPSPPGSEKTPPTQESESERDSEREREREAVAVQQKQVATPTPPSAPATATTAVVPDTAPEPPTKGLTSPPSTIHLPLPLSFGDTDQEGGEFSSQRSYESESSRNSVTTPHNTLALPDPLHPFGAIILPPPPACPPSILCPAC</sequence>
<dbReference type="AlphaFoldDB" id="A0A9K3D3H9"/>
<feature type="region of interest" description="Disordered" evidence="1">
    <location>
        <begin position="52"/>
        <end position="214"/>
    </location>
</feature>
<feature type="compositionally biased region" description="Basic and acidic residues" evidence="1">
    <location>
        <begin position="509"/>
        <end position="539"/>
    </location>
</feature>
<evidence type="ECO:0000256" key="1">
    <source>
        <dbReference type="SAM" id="MobiDB-lite"/>
    </source>
</evidence>
<evidence type="ECO:0000313" key="2">
    <source>
        <dbReference type="EMBL" id="GIQ87351.1"/>
    </source>
</evidence>
<feature type="compositionally biased region" description="Basic and acidic residues" evidence="1">
    <location>
        <begin position="80"/>
        <end position="93"/>
    </location>
</feature>
<dbReference type="Proteomes" id="UP000265618">
    <property type="component" value="Unassembled WGS sequence"/>
</dbReference>
<feature type="compositionally biased region" description="Polar residues" evidence="1">
    <location>
        <begin position="383"/>
        <end position="399"/>
    </location>
</feature>
<feature type="compositionally biased region" description="Low complexity" evidence="1">
    <location>
        <begin position="847"/>
        <end position="858"/>
    </location>
</feature>
<protein>
    <submittedName>
        <fullName evidence="2">Uncharacterized protein</fullName>
    </submittedName>
</protein>
<proteinExistence type="predicted"/>
<feature type="compositionally biased region" description="Basic and acidic residues" evidence="1">
    <location>
        <begin position="639"/>
        <end position="652"/>
    </location>
</feature>